<name>A0A951URN5_9CYAN</name>
<protein>
    <submittedName>
        <fullName evidence="2">Uncharacterized protein</fullName>
    </submittedName>
</protein>
<organism evidence="2 3">
    <name type="scientific">Cyanomargarita calcarea GSE-NOS-MK-12-04C</name>
    <dbReference type="NCBI Taxonomy" id="2839659"/>
    <lineage>
        <taxon>Bacteria</taxon>
        <taxon>Bacillati</taxon>
        <taxon>Cyanobacteriota</taxon>
        <taxon>Cyanophyceae</taxon>
        <taxon>Nostocales</taxon>
        <taxon>Cyanomargaritaceae</taxon>
        <taxon>Cyanomargarita</taxon>
    </lineage>
</organism>
<feature type="transmembrane region" description="Helical" evidence="1">
    <location>
        <begin position="124"/>
        <end position="143"/>
    </location>
</feature>
<feature type="transmembrane region" description="Helical" evidence="1">
    <location>
        <begin position="275"/>
        <end position="297"/>
    </location>
</feature>
<proteinExistence type="predicted"/>
<feature type="transmembrane region" description="Helical" evidence="1">
    <location>
        <begin position="174"/>
        <end position="199"/>
    </location>
</feature>
<feature type="transmembrane region" description="Helical" evidence="1">
    <location>
        <begin position="18"/>
        <end position="34"/>
    </location>
</feature>
<reference evidence="2" key="2">
    <citation type="journal article" date="2022" name="Microbiol. Resour. Announc.">
        <title>Metagenome Sequencing to Explore Phylogenomics of Terrestrial Cyanobacteria.</title>
        <authorList>
            <person name="Ward R.D."/>
            <person name="Stajich J.E."/>
            <person name="Johansen J.R."/>
            <person name="Huntemann M."/>
            <person name="Clum A."/>
            <person name="Foster B."/>
            <person name="Foster B."/>
            <person name="Roux S."/>
            <person name="Palaniappan K."/>
            <person name="Varghese N."/>
            <person name="Mukherjee S."/>
            <person name="Reddy T.B.K."/>
            <person name="Daum C."/>
            <person name="Copeland A."/>
            <person name="Chen I.A."/>
            <person name="Ivanova N.N."/>
            <person name="Kyrpides N.C."/>
            <person name="Shapiro N."/>
            <person name="Eloe-Fadrosh E.A."/>
            <person name="Pietrasiak N."/>
        </authorList>
    </citation>
    <scope>NUCLEOTIDE SEQUENCE</scope>
    <source>
        <strain evidence="2">GSE-NOS-MK-12-04C</strain>
    </source>
</reference>
<evidence type="ECO:0000313" key="3">
    <source>
        <dbReference type="Proteomes" id="UP000729701"/>
    </source>
</evidence>
<keyword evidence="1" id="KW-1133">Transmembrane helix</keyword>
<evidence type="ECO:0000313" key="2">
    <source>
        <dbReference type="EMBL" id="MBW4667723.1"/>
    </source>
</evidence>
<dbReference type="Proteomes" id="UP000729701">
    <property type="component" value="Unassembled WGS sequence"/>
</dbReference>
<reference evidence="2" key="1">
    <citation type="submission" date="2021-05" db="EMBL/GenBank/DDBJ databases">
        <authorList>
            <person name="Pietrasiak N."/>
            <person name="Ward R."/>
            <person name="Stajich J.E."/>
            <person name="Kurbessoian T."/>
        </authorList>
    </citation>
    <scope>NUCLEOTIDE SEQUENCE</scope>
    <source>
        <strain evidence="2">GSE-NOS-MK-12-04C</strain>
    </source>
</reference>
<keyword evidence="1" id="KW-0472">Membrane</keyword>
<dbReference type="AlphaFoldDB" id="A0A951URN5"/>
<gene>
    <name evidence="2" type="ORF">KME60_09855</name>
</gene>
<evidence type="ECO:0000256" key="1">
    <source>
        <dbReference type="SAM" id="Phobius"/>
    </source>
</evidence>
<feature type="transmembrane region" description="Helical" evidence="1">
    <location>
        <begin position="348"/>
        <end position="369"/>
    </location>
</feature>
<feature type="transmembrane region" description="Helical" evidence="1">
    <location>
        <begin position="317"/>
        <end position="336"/>
    </location>
</feature>
<dbReference type="EMBL" id="JAHHGZ010000008">
    <property type="protein sequence ID" value="MBW4667723.1"/>
    <property type="molecule type" value="Genomic_DNA"/>
</dbReference>
<accession>A0A951URN5</accession>
<sequence length="563" mass="64669">MHKFLIISNDKNSQFKKRFWFSLSLIFGIFYSLLELRQAFSNTYVVQDDARVYIFWMQRFLQPDILPNDLIADYFQSVTPVGFTTLYRVMAMVGIEPLLLSKLLPILLKIISICYWFPLCMEIFPVPTAGFISTVLFAQNLSLRDDIVSATPRSFIFVFFIAFLYYLLRKDLLPSLIAIALIGLFYPPFLLIVAGILILRLWRWQEKRRDYIFSGVGLAISLLLMLPYAFSSSRFGPTIAGAAARELPGLAATGRIPFFSDDPIWFWLSNQHSGLIPNVLEHPLNIIGLLLPILLLYPQRFPLTKKITSKIKILPEIIVVSVAMFFVAHLLLYKLFAPARYTRYTLKFVVIISAGIALAVIIDAVFRWAKQYRKRSSRRQILALGFTSLLGSVLIIYPHFLQIFPYSLYKVGEAPAMYDFFQKQPKDTLIASLAQEIDNVPIFSQRSIFIGWEYAVPYHVGYNRQITQRTTDLINAQYSENLAPVQSFIEKYGVDFFVIEQAAFTPEYIKINPWFIQWESIAKDISLKLQQGTTPALLEMKERCSVLETKNFTVLRAKCVGKG</sequence>
<keyword evidence="1" id="KW-0812">Transmembrane</keyword>
<feature type="transmembrane region" description="Helical" evidence="1">
    <location>
        <begin position="381"/>
        <end position="400"/>
    </location>
</feature>
<feature type="transmembrane region" description="Helical" evidence="1">
    <location>
        <begin position="150"/>
        <end position="168"/>
    </location>
</feature>
<feature type="transmembrane region" description="Helical" evidence="1">
    <location>
        <begin position="211"/>
        <end position="230"/>
    </location>
</feature>
<comment type="caution">
    <text evidence="2">The sequence shown here is derived from an EMBL/GenBank/DDBJ whole genome shotgun (WGS) entry which is preliminary data.</text>
</comment>